<sequence>MEVVEQNGSQQQPEQSYLTARDPKGEISAQELRRRSLIAAPPPQVSLACGLSSEGAGPQFQLLRGSGSWLMPRQEENTAKLSLEPLEIVSAEPPVTAFWHFPPHAENSKLPEARALLEIGNIQGLPERSSD</sequence>
<proteinExistence type="predicted"/>
<evidence type="ECO:0000313" key="2">
    <source>
        <dbReference type="Proteomes" id="UP001162501"/>
    </source>
</evidence>
<dbReference type="Proteomes" id="UP001162501">
    <property type="component" value="Chromosome 31"/>
</dbReference>
<protein>
    <submittedName>
        <fullName evidence="1">Uncharacterized protein</fullName>
    </submittedName>
</protein>
<evidence type="ECO:0000313" key="1">
    <source>
        <dbReference type="EMBL" id="CAI9707720.1"/>
    </source>
</evidence>
<reference evidence="1" key="1">
    <citation type="submission" date="2023-05" db="EMBL/GenBank/DDBJ databases">
        <authorList>
            <consortium name="ELIXIR-Norway"/>
        </authorList>
    </citation>
    <scope>NUCLEOTIDE SEQUENCE</scope>
</reference>
<gene>
    <name evidence="1" type="ORF">MRATA1EN3_LOCUS18933</name>
</gene>
<organism evidence="1 2">
    <name type="scientific">Rangifer tarandus platyrhynchus</name>
    <name type="common">Svalbard reindeer</name>
    <dbReference type="NCBI Taxonomy" id="3082113"/>
    <lineage>
        <taxon>Eukaryota</taxon>
        <taxon>Metazoa</taxon>
        <taxon>Chordata</taxon>
        <taxon>Craniata</taxon>
        <taxon>Vertebrata</taxon>
        <taxon>Euteleostomi</taxon>
        <taxon>Mammalia</taxon>
        <taxon>Eutheria</taxon>
        <taxon>Laurasiatheria</taxon>
        <taxon>Artiodactyla</taxon>
        <taxon>Ruminantia</taxon>
        <taxon>Pecora</taxon>
        <taxon>Cervidae</taxon>
        <taxon>Odocoileinae</taxon>
        <taxon>Rangifer</taxon>
    </lineage>
</organism>
<dbReference type="EMBL" id="OX596115">
    <property type="protein sequence ID" value="CAI9707720.1"/>
    <property type="molecule type" value="Genomic_DNA"/>
</dbReference>
<accession>A0ACB0F3Y2</accession>
<name>A0ACB0F3Y2_RANTA</name>